<organism evidence="2 3">
    <name type="scientific">Pseudoalteromonas galatheae</name>
    <dbReference type="NCBI Taxonomy" id="579562"/>
    <lineage>
        <taxon>Bacteria</taxon>
        <taxon>Pseudomonadati</taxon>
        <taxon>Pseudomonadota</taxon>
        <taxon>Gammaproteobacteria</taxon>
        <taxon>Alteromonadales</taxon>
        <taxon>Pseudoalteromonadaceae</taxon>
        <taxon>Pseudoalteromonas</taxon>
    </lineage>
</organism>
<name>A0A8T6YW54_9GAMM</name>
<protein>
    <submittedName>
        <fullName evidence="2">Uncharacterized protein</fullName>
    </submittedName>
</protein>
<keyword evidence="1" id="KW-1133">Transmembrane helix</keyword>
<evidence type="ECO:0000256" key="1">
    <source>
        <dbReference type="SAM" id="Phobius"/>
    </source>
</evidence>
<keyword evidence="1" id="KW-0472">Membrane</keyword>
<feature type="transmembrane region" description="Helical" evidence="1">
    <location>
        <begin position="141"/>
        <end position="163"/>
    </location>
</feature>
<accession>A0A8T6YW54</accession>
<sequence length="313" mass="35785">MRENLKTFTALTAILLKKALSKVMETEVAPKAPKEIKEHTEDNLPPFNFGRPVEETPLLPIADSVPRRQKVKGGFERVPAQLNSRFLLAQNNLMASNKDIKLVSVDLDRIDKLSNAAFAYLALAFAFLAYLTFYNTGDYSLLWTGVSLCTFAAFVFCHVSYVARNSAEVLRVDFFRHSGLVTFPIGNNVSTFSLALEEVDLYIGKVSAGRGVQFNMAYLVPKRYPKRLRHQPMYPVDWEPRDLEDSMELWSEVHRFMDNTQPIPASFYKGWQEVIESSDFTEQDKIIILGEDLVKQAPFYDLENDRPLDKVIW</sequence>
<dbReference type="Proteomes" id="UP000307537">
    <property type="component" value="Unassembled WGS sequence"/>
</dbReference>
<evidence type="ECO:0000313" key="2">
    <source>
        <dbReference type="EMBL" id="NKC21334.1"/>
    </source>
</evidence>
<keyword evidence="1" id="KW-0812">Transmembrane</keyword>
<reference evidence="2" key="1">
    <citation type="submission" date="2019-10" db="EMBL/GenBank/DDBJ databases">
        <authorList>
            <person name="Paulsen S."/>
        </authorList>
    </citation>
    <scope>NUCLEOTIDE SEQUENCE</scope>
    <source>
        <strain evidence="2">S4498</strain>
    </source>
</reference>
<evidence type="ECO:0000313" key="3">
    <source>
        <dbReference type="Proteomes" id="UP000307537"/>
    </source>
</evidence>
<comment type="caution">
    <text evidence="2">The sequence shown here is derived from an EMBL/GenBank/DDBJ whole genome shotgun (WGS) entry which is preliminary data.</text>
</comment>
<dbReference type="AlphaFoldDB" id="A0A8T6YW54"/>
<keyword evidence="3" id="KW-1185">Reference proteome</keyword>
<dbReference type="RefSeq" id="WP_167815466.1">
    <property type="nucleotide sequence ID" value="NZ_PNCO02000002.1"/>
</dbReference>
<proteinExistence type="predicted"/>
<dbReference type="EMBL" id="PNCO02000002">
    <property type="protein sequence ID" value="NKC21334.1"/>
    <property type="molecule type" value="Genomic_DNA"/>
</dbReference>
<gene>
    <name evidence="2" type="ORF">CWC29_021375</name>
</gene>
<feature type="transmembrane region" description="Helical" evidence="1">
    <location>
        <begin position="117"/>
        <end position="134"/>
    </location>
</feature>